<keyword evidence="3" id="KW-1185">Reference proteome</keyword>
<dbReference type="Gene3D" id="3.40.50.300">
    <property type="entry name" value="P-loop containing nucleotide triphosphate hydrolases"/>
    <property type="match status" value="1"/>
</dbReference>
<evidence type="ECO:0000313" key="3">
    <source>
        <dbReference type="Proteomes" id="UP001519295"/>
    </source>
</evidence>
<protein>
    <recommendedName>
        <fullName evidence="1">Orc1-like AAA ATPase domain-containing protein</fullName>
    </recommendedName>
</protein>
<accession>A0ABS4VWZ5</accession>
<dbReference type="InterPro" id="IPR027417">
    <property type="entry name" value="P-loop_NTPase"/>
</dbReference>
<comment type="caution">
    <text evidence="2">The sequence shown here is derived from an EMBL/GenBank/DDBJ whole genome shotgun (WGS) entry which is preliminary data.</text>
</comment>
<gene>
    <name evidence="2" type="ORF">JOF36_004126</name>
</gene>
<dbReference type="PRINTS" id="PR00364">
    <property type="entry name" value="DISEASERSIST"/>
</dbReference>
<evidence type="ECO:0000259" key="1">
    <source>
        <dbReference type="Pfam" id="PF13191"/>
    </source>
</evidence>
<dbReference type="SUPFAM" id="SSF52540">
    <property type="entry name" value="P-loop containing nucleoside triphosphate hydrolases"/>
    <property type="match status" value="1"/>
</dbReference>
<dbReference type="EMBL" id="JAGINU010000001">
    <property type="protein sequence ID" value="MBP2368430.1"/>
    <property type="molecule type" value="Genomic_DNA"/>
</dbReference>
<name>A0ABS4VWZ5_9PSEU</name>
<dbReference type="RefSeq" id="WP_210029541.1">
    <property type="nucleotide sequence ID" value="NZ_JAGINU010000001.1"/>
</dbReference>
<organism evidence="2 3">
    <name type="scientific">Pseudonocardia parietis</name>
    <dbReference type="NCBI Taxonomy" id="570936"/>
    <lineage>
        <taxon>Bacteria</taxon>
        <taxon>Bacillati</taxon>
        <taxon>Actinomycetota</taxon>
        <taxon>Actinomycetes</taxon>
        <taxon>Pseudonocardiales</taxon>
        <taxon>Pseudonocardiaceae</taxon>
        <taxon>Pseudonocardia</taxon>
    </lineage>
</organism>
<sequence length="701" mass="77228">MAGEPGSGGTLGELLASGRGRRFVGRAAEIELFRSAVETDELAFSVLHLHGPGGIGKTSLLEVFAAMATDAGALVVRIDGRDMEPTPAAVLDALGTDLDVPARGGAITGPSRIVLLIDAYELLAPLDDWLRTSLLPRFPAEALTVIAGRRPPEPGWRADAAWRDLLRVVSLRNWSPQESRRYLAACEIGADRHERLVAGTHGHPLALSLLADVVARGGEAAVDPLAPDVVQILVRRLIDLVPDATHRRALEVCAVARVTSELLLRDVLAVADAHELFGRLRESSFIESGPDGLTPHDLARDVLESDLRWRDPEGYRRILRAVQADIGHRLQATEGRDQQRALVDEKYLFERFLLRRGAGLAAPVDWGSLGRRYPEPARPADREPILELVGAWEGAESAAVAERWLDRQPEGFFVVRGPDGAVDGVLGFLDLDRACAQDVAADPGARAAWEFAHRHAPPRPGEAIRQTRFVVDRVAYQAPSATMNAGPVLSLQRHLRTPNLSWNFLTLSEPERWEAYFAVVDAPRAADFTVGGRRYGLFAHDYRQVPVDSWLDRLIEQALSDGVAPPAPNEPPLLVLAQEQFDDAVRQGLRDLHRTERLARNPLLRTRVLRDRVLRDRARDDGPPVTALHDLLTEAVATLGTHPRDGKLLRALDRTYLRPAATQERAAEVLGLPFSTYRRHLSQGIGRVVAWLWEREVYGPK</sequence>
<evidence type="ECO:0000313" key="2">
    <source>
        <dbReference type="EMBL" id="MBP2368430.1"/>
    </source>
</evidence>
<dbReference type="Proteomes" id="UP001519295">
    <property type="component" value="Unassembled WGS sequence"/>
</dbReference>
<dbReference type="InterPro" id="IPR041664">
    <property type="entry name" value="AAA_16"/>
</dbReference>
<feature type="domain" description="Orc1-like AAA ATPase" evidence="1">
    <location>
        <begin position="22"/>
        <end position="170"/>
    </location>
</feature>
<dbReference type="Pfam" id="PF13191">
    <property type="entry name" value="AAA_16"/>
    <property type="match status" value="1"/>
</dbReference>
<proteinExistence type="predicted"/>
<reference evidence="2 3" key="1">
    <citation type="submission" date="2021-03" db="EMBL/GenBank/DDBJ databases">
        <title>Sequencing the genomes of 1000 actinobacteria strains.</title>
        <authorList>
            <person name="Klenk H.-P."/>
        </authorList>
    </citation>
    <scope>NUCLEOTIDE SEQUENCE [LARGE SCALE GENOMIC DNA]</scope>
    <source>
        <strain evidence="2 3">DSM 45256</strain>
    </source>
</reference>